<dbReference type="Pfam" id="PF00005">
    <property type="entry name" value="ABC_tran"/>
    <property type="match status" value="1"/>
</dbReference>
<evidence type="ECO:0000256" key="7">
    <source>
        <dbReference type="ARBA" id="ARBA00023004"/>
    </source>
</evidence>
<dbReference type="GO" id="GO:0005886">
    <property type="term" value="C:plasma membrane"/>
    <property type="evidence" value="ECO:0007669"/>
    <property type="project" value="UniProtKB-SubCell"/>
</dbReference>
<dbReference type="FunFam" id="3.40.50.300:FF:000134">
    <property type="entry name" value="Iron-enterobactin ABC transporter ATP-binding protein"/>
    <property type="match status" value="1"/>
</dbReference>
<keyword evidence="12" id="KW-1185">Reference proteome</keyword>
<keyword evidence="2" id="KW-0813">Transport</keyword>
<dbReference type="InterPro" id="IPR003439">
    <property type="entry name" value="ABC_transporter-like_ATP-bd"/>
</dbReference>
<name>A0A974NMC2_PERPY</name>
<keyword evidence="6 11" id="KW-0067">ATP-binding</keyword>
<dbReference type="Gene3D" id="3.40.50.300">
    <property type="entry name" value="P-loop containing nucleotide triphosphate hydrolases"/>
    <property type="match status" value="1"/>
</dbReference>
<protein>
    <submittedName>
        <fullName evidence="11">ABC transporter ATP-binding protein</fullName>
    </submittedName>
</protein>
<evidence type="ECO:0000259" key="10">
    <source>
        <dbReference type="PROSITE" id="PS50893"/>
    </source>
</evidence>
<gene>
    <name evidence="11" type="ORF">I6J18_01125</name>
</gene>
<evidence type="ECO:0000256" key="6">
    <source>
        <dbReference type="ARBA" id="ARBA00022840"/>
    </source>
</evidence>
<evidence type="ECO:0000256" key="2">
    <source>
        <dbReference type="ARBA" id="ARBA00022448"/>
    </source>
</evidence>
<dbReference type="PANTHER" id="PTHR42771">
    <property type="entry name" value="IRON(3+)-HYDROXAMATE IMPORT ATP-BINDING PROTEIN FHUC"/>
    <property type="match status" value="1"/>
</dbReference>
<dbReference type="SUPFAM" id="SSF52540">
    <property type="entry name" value="P-loop containing nucleoside triphosphate hydrolases"/>
    <property type="match status" value="1"/>
</dbReference>
<evidence type="ECO:0000313" key="11">
    <source>
        <dbReference type="EMBL" id="QQT00576.1"/>
    </source>
</evidence>
<dbReference type="RefSeq" id="WP_040373464.1">
    <property type="nucleotide sequence ID" value="NZ_CP068053.1"/>
</dbReference>
<dbReference type="InterPro" id="IPR003593">
    <property type="entry name" value="AAA+_ATPase"/>
</dbReference>
<dbReference type="KEGG" id="ppsr:I6J18_01125"/>
<dbReference type="EMBL" id="CP068053">
    <property type="protein sequence ID" value="QQT00576.1"/>
    <property type="molecule type" value="Genomic_DNA"/>
</dbReference>
<dbReference type="GO" id="GO:0006826">
    <property type="term" value="P:iron ion transport"/>
    <property type="evidence" value="ECO:0007669"/>
    <property type="project" value="UniProtKB-KW"/>
</dbReference>
<evidence type="ECO:0000256" key="5">
    <source>
        <dbReference type="ARBA" id="ARBA00022741"/>
    </source>
</evidence>
<feature type="domain" description="ABC transporter" evidence="10">
    <location>
        <begin position="5"/>
        <end position="241"/>
    </location>
</feature>
<keyword evidence="4" id="KW-0410">Iron transport</keyword>
<keyword evidence="7" id="KW-0408">Iron</keyword>
<dbReference type="InterPro" id="IPR017871">
    <property type="entry name" value="ABC_transporter-like_CS"/>
</dbReference>
<evidence type="ECO:0000256" key="4">
    <source>
        <dbReference type="ARBA" id="ARBA00022496"/>
    </source>
</evidence>
<dbReference type="InterPro" id="IPR051535">
    <property type="entry name" value="Siderophore_ABC-ATPase"/>
</dbReference>
<dbReference type="PANTHER" id="PTHR42771:SF4">
    <property type="entry name" value="IRON(3+)-HYDROXAMATE IMPORT ATP-BINDING PROTEIN FHUC"/>
    <property type="match status" value="1"/>
</dbReference>
<keyword evidence="9" id="KW-0472">Membrane</keyword>
<dbReference type="GO" id="GO:0016887">
    <property type="term" value="F:ATP hydrolysis activity"/>
    <property type="evidence" value="ECO:0007669"/>
    <property type="project" value="InterPro"/>
</dbReference>
<evidence type="ECO:0000256" key="3">
    <source>
        <dbReference type="ARBA" id="ARBA00022475"/>
    </source>
</evidence>
<proteinExistence type="predicted"/>
<keyword evidence="3" id="KW-1003">Cell membrane</keyword>
<evidence type="ECO:0000256" key="8">
    <source>
        <dbReference type="ARBA" id="ARBA00023065"/>
    </source>
</evidence>
<dbReference type="PROSITE" id="PS50893">
    <property type="entry name" value="ABC_TRANSPORTER_2"/>
    <property type="match status" value="1"/>
</dbReference>
<dbReference type="AlphaFoldDB" id="A0A974NMC2"/>
<dbReference type="CDD" id="cd03214">
    <property type="entry name" value="ABC_Iron-Siderophores_B12_Hemin"/>
    <property type="match status" value="1"/>
</dbReference>
<evidence type="ECO:0000256" key="1">
    <source>
        <dbReference type="ARBA" id="ARBA00004202"/>
    </source>
</evidence>
<reference evidence="11 12" key="1">
    <citation type="submission" date="2021-01" db="EMBL/GenBank/DDBJ databases">
        <title>FDA dAtabase for Regulatory Grade micrObial Sequences (FDA-ARGOS): Supporting development and validation of Infectious Disease Dx tests.</title>
        <authorList>
            <person name="Nelson B."/>
            <person name="Plummer A."/>
            <person name="Tallon L."/>
            <person name="Sadzewicz L."/>
            <person name="Zhao X."/>
            <person name="Boylan J."/>
            <person name="Ott S."/>
            <person name="Bowen H."/>
            <person name="Vavikolanu K."/>
            <person name="Mehta A."/>
            <person name="Aluvathingal J."/>
            <person name="Nadendla S."/>
            <person name="Myers T."/>
            <person name="Yan Y."/>
            <person name="Sichtig H."/>
        </authorList>
    </citation>
    <scope>NUCLEOTIDE SEQUENCE [LARGE SCALE GENOMIC DNA]</scope>
    <source>
        <strain evidence="11 12">FDAARGOS_1161</strain>
    </source>
</reference>
<comment type="subcellular location">
    <subcellularLocation>
        <location evidence="1">Cell membrane</location>
        <topology evidence="1">Peripheral membrane protein</topology>
    </subcellularLocation>
</comment>
<dbReference type="Proteomes" id="UP000595254">
    <property type="component" value="Chromosome"/>
</dbReference>
<dbReference type="PROSITE" id="PS00211">
    <property type="entry name" value="ABC_TRANSPORTER_1"/>
    <property type="match status" value="1"/>
</dbReference>
<dbReference type="GO" id="GO:0005524">
    <property type="term" value="F:ATP binding"/>
    <property type="evidence" value="ECO:0007669"/>
    <property type="project" value="UniProtKB-KW"/>
</dbReference>
<dbReference type="InterPro" id="IPR027417">
    <property type="entry name" value="P-loop_NTPase"/>
</dbReference>
<dbReference type="SMART" id="SM00382">
    <property type="entry name" value="AAA"/>
    <property type="match status" value="1"/>
</dbReference>
<evidence type="ECO:0000313" key="12">
    <source>
        <dbReference type="Proteomes" id="UP000595254"/>
    </source>
</evidence>
<accession>A0A974NMC2</accession>
<sequence>MVHAFRLEGLTSGYDKFKVFEDLHATIAEGKITTIIGPNGCGKSTLLKTIGRILQQKSGKVFLQDQDIKQISTKEIAQRMAILSQNPAAPAQLKVKELISYGRYPHRKNVNRLTDKDEKMIRWAMEVTHTETYGEREIDQLSGGQRQRVWLAMALAQETNILLLDEPTTYLDMAHQLEVLEIVKKLNTMHQCTVVMVLHDINHAARFSDELIAMRDGKIIKCGTSREILTKEVMQDVFQINARIMEDPATNTPVCFGYDNLKGIES</sequence>
<keyword evidence="8" id="KW-0406">Ion transport</keyword>
<keyword evidence="5" id="KW-0547">Nucleotide-binding</keyword>
<evidence type="ECO:0000256" key="9">
    <source>
        <dbReference type="ARBA" id="ARBA00023136"/>
    </source>
</evidence>
<organism evidence="11 12">
    <name type="scientific">Peribacillus psychrosaccharolyticus</name>
    <name type="common">Bacillus psychrosaccharolyticus</name>
    <dbReference type="NCBI Taxonomy" id="1407"/>
    <lineage>
        <taxon>Bacteria</taxon>
        <taxon>Bacillati</taxon>
        <taxon>Bacillota</taxon>
        <taxon>Bacilli</taxon>
        <taxon>Bacillales</taxon>
        <taxon>Bacillaceae</taxon>
        <taxon>Peribacillus</taxon>
    </lineage>
</organism>